<evidence type="ECO:0000256" key="1">
    <source>
        <dbReference type="ARBA" id="ARBA00001970"/>
    </source>
</evidence>
<dbReference type="InterPro" id="IPR006314">
    <property type="entry name" value="Dyp_peroxidase"/>
</dbReference>
<keyword evidence="5" id="KW-0408">Iron</keyword>
<dbReference type="RefSeq" id="WP_339556138.1">
    <property type="nucleotide sequence ID" value="NZ_CP159258.1"/>
</dbReference>
<comment type="cofactor">
    <cofactor evidence="1">
        <name>heme b</name>
        <dbReference type="ChEBI" id="CHEBI:60344"/>
    </cofactor>
</comment>
<keyword evidence="2 7" id="KW-0575">Peroxidase</keyword>
<feature type="domain" description="Dyp-type peroxidase C-terminal" evidence="6">
    <location>
        <begin position="127"/>
        <end position="282"/>
    </location>
</feature>
<dbReference type="PROSITE" id="PS51404">
    <property type="entry name" value="DYP_PEROXIDASE"/>
    <property type="match status" value="1"/>
</dbReference>
<reference evidence="7" key="1">
    <citation type="submission" date="2024-06" db="EMBL/GenBank/DDBJ databases">
        <title>The Caenorhabditis elegans bacterial microbiome influences microsporidia infection through nutrient limitation and inhibiting parasite invasion.</title>
        <authorList>
            <person name="Tamim El Jarkass H."/>
            <person name="Castelblanco S."/>
            <person name="Kaur M."/>
            <person name="Wan Y.C."/>
            <person name="Ellis A.E."/>
            <person name="Sheldon R.D."/>
            <person name="Lien E.C."/>
            <person name="Burton N.O."/>
            <person name="Wright G.D."/>
            <person name="Reinke A.W."/>
        </authorList>
    </citation>
    <scope>NUCLEOTIDE SEQUENCE</scope>
    <source>
        <strain evidence="7">MYb327</strain>
    </source>
</reference>
<protein>
    <submittedName>
        <fullName evidence="7">Dyp-type peroxidase</fullName>
        <ecNumber evidence="7">1.11.1.-</ecNumber>
    </submittedName>
</protein>
<evidence type="ECO:0000256" key="2">
    <source>
        <dbReference type="ARBA" id="ARBA00022559"/>
    </source>
</evidence>
<gene>
    <name evidence="7" type="ORF">ABVN21_07185</name>
</gene>
<dbReference type="GO" id="GO:0020037">
    <property type="term" value="F:heme binding"/>
    <property type="evidence" value="ECO:0007669"/>
    <property type="project" value="InterPro"/>
</dbReference>
<evidence type="ECO:0000256" key="4">
    <source>
        <dbReference type="ARBA" id="ARBA00023002"/>
    </source>
</evidence>
<evidence type="ECO:0000313" key="7">
    <source>
        <dbReference type="EMBL" id="XCG75849.1"/>
    </source>
</evidence>
<dbReference type="NCBIfam" id="TIGR01413">
    <property type="entry name" value="Dyp_perox_fam"/>
    <property type="match status" value="1"/>
</dbReference>
<dbReference type="InterPro" id="IPR048328">
    <property type="entry name" value="Dyp_perox_C"/>
</dbReference>
<evidence type="ECO:0000259" key="6">
    <source>
        <dbReference type="Pfam" id="PF20628"/>
    </source>
</evidence>
<name>A0AAU8E6H3_9PSED</name>
<dbReference type="GO" id="GO:0046872">
    <property type="term" value="F:metal ion binding"/>
    <property type="evidence" value="ECO:0007669"/>
    <property type="project" value="UniProtKB-KW"/>
</dbReference>
<keyword evidence="3" id="KW-0479">Metal-binding</keyword>
<dbReference type="AlphaFoldDB" id="A0AAU8E6H3"/>
<evidence type="ECO:0000256" key="5">
    <source>
        <dbReference type="ARBA" id="ARBA00023004"/>
    </source>
</evidence>
<accession>A0AAU8E6H3</accession>
<proteinExistence type="predicted"/>
<dbReference type="InterPro" id="IPR011008">
    <property type="entry name" value="Dimeric_a/b-barrel"/>
</dbReference>
<dbReference type="PANTHER" id="PTHR30521">
    <property type="entry name" value="DEFERROCHELATASE/PEROXIDASE"/>
    <property type="match status" value="1"/>
</dbReference>
<dbReference type="PANTHER" id="PTHR30521:SF0">
    <property type="entry name" value="DYP-TYPE PEROXIDASE FAMILY PROTEIN"/>
    <property type="match status" value="1"/>
</dbReference>
<evidence type="ECO:0000256" key="3">
    <source>
        <dbReference type="ARBA" id="ARBA00022723"/>
    </source>
</evidence>
<dbReference type="EMBL" id="CP159258">
    <property type="protein sequence ID" value="XCG75849.1"/>
    <property type="molecule type" value="Genomic_DNA"/>
</dbReference>
<sequence>MSHYQPGILATPVPLQARHMFFALESAAALPAALDQLMQLVDGKSAVVGFGESLVKALDGNIEGLRAFPALTGVGVDNPSTQHALWCWLHGVDRGELLNRSNAFEAALAPAFRLVQVTEGFRHRDGHDLTGYEDGTENPRDEAAAAAALVAEGAEGMVGGSFAAIQQWQHDLKGFHAMPSHETDDIMGRRLSDNEELDDAPISAHVKRTAQESFVPEAFIVRRSMPWIEGERAGLMFLAFGFSLDAFEVQLRRMSGLEDGITDGLYRISRPITGGYYWCPPLKDGHLDLRALRIGSTPL</sequence>
<organism evidence="7">
    <name type="scientific">Pseudomonas sp. MYb327</name>
    <dbReference type="NCBI Taxonomy" id="2745230"/>
    <lineage>
        <taxon>Bacteria</taxon>
        <taxon>Pseudomonadati</taxon>
        <taxon>Pseudomonadota</taxon>
        <taxon>Gammaproteobacteria</taxon>
        <taxon>Pseudomonadales</taxon>
        <taxon>Pseudomonadaceae</taxon>
        <taxon>Pseudomonas</taxon>
    </lineage>
</organism>
<dbReference type="SUPFAM" id="SSF54909">
    <property type="entry name" value="Dimeric alpha+beta barrel"/>
    <property type="match status" value="1"/>
</dbReference>
<dbReference type="GO" id="GO:0005829">
    <property type="term" value="C:cytosol"/>
    <property type="evidence" value="ECO:0007669"/>
    <property type="project" value="TreeGrafter"/>
</dbReference>
<keyword evidence="4 7" id="KW-0560">Oxidoreductase</keyword>
<dbReference type="GO" id="GO:0004601">
    <property type="term" value="F:peroxidase activity"/>
    <property type="evidence" value="ECO:0007669"/>
    <property type="project" value="UniProtKB-KW"/>
</dbReference>
<dbReference type="EC" id="1.11.1.-" evidence="7"/>
<dbReference type="Pfam" id="PF20628">
    <property type="entry name" value="Dyp_perox_C"/>
    <property type="match status" value="1"/>
</dbReference>